<reference evidence="2" key="1">
    <citation type="journal article" date="2018" name="DNA Res.">
        <title>Multiple hybrid de novo genome assembly of finger millet, an orphan allotetraploid crop.</title>
        <authorList>
            <person name="Hatakeyama M."/>
            <person name="Aluri S."/>
            <person name="Balachadran M.T."/>
            <person name="Sivarajan S.R."/>
            <person name="Patrignani A."/>
            <person name="Gruter S."/>
            <person name="Poveda L."/>
            <person name="Shimizu-Inatsugi R."/>
            <person name="Baeten J."/>
            <person name="Francoijs K.J."/>
            <person name="Nataraja K.N."/>
            <person name="Reddy Y.A.N."/>
            <person name="Phadnis S."/>
            <person name="Ravikumar R.L."/>
            <person name="Schlapbach R."/>
            <person name="Sreeman S.M."/>
            <person name="Shimizu K.K."/>
        </authorList>
    </citation>
    <scope>NUCLEOTIDE SEQUENCE</scope>
</reference>
<dbReference type="Proteomes" id="UP001054889">
    <property type="component" value="Unassembled WGS sequence"/>
</dbReference>
<feature type="region of interest" description="Disordered" evidence="1">
    <location>
        <begin position="102"/>
        <end position="158"/>
    </location>
</feature>
<evidence type="ECO:0000256" key="1">
    <source>
        <dbReference type="SAM" id="MobiDB-lite"/>
    </source>
</evidence>
<comment type="caution">
    <text evidence="2">The sequence shown here is derived from an EMBL/GenBank/DDBJ whole genome shotgun (WGS) entry which is preliminary data.</text>
</comment>
<protein>
    <submittedName>
        <fullName evidence="2">Uncharacterized protein</fullName>
    </submittedName>
</protein>
<sequence length="220" mass="23739">MCAGFSDTDACTPPSPSFPPTSTTCPSWFMVTSSVLAGGPHPKSAAWYAGKRVDPDTMTSRSMSMSTLSTWLIIVSHSASGSSAARRTSAATAAAARARLLPLSSSSRRRSRAMARAWQPEMQVPKKPSPGGGSRRARQSAKKKRVTSSSREVMTSGCLARTKETHASATTATKLDSGVKEEWSVMRCLRRLICCMEMVKVRRERLGRTRIAFMSAACIT</sequence>
<dbReference type="EMBL" id="BQKI01000098">
    <property type="protein sequence ID" value="GJN39557.1"/>
    <property type="molecule type" value="Genomic_DNA"/>
</dbReference>
<organism evidence="2 3">
    <name type="scientific">Eleusine coracana subsp. coracana</name>
    <dbReference type="NCBI Taxonomy" id="191504"/>
    <lineage>
        <taxon>Eukaryota</taxon>
        <taxon>Viridiplantae</taxon>
        <taxon>Streptophyta</taxon>
        <taxon>Embryophyta</taxon>
        <taxon>Tracheophyta</taxon>
        <taxon>Spermatophyta</taxon>
        <taxon>Magnoliopsida</taxon>
        <taxon>Liliopsida</taxon>
        <taxon>Poales</taxon>
        <taxon>Poaceae</taxon>
        <taxon>PACMAD clade</taxon>
        <taxon>Chloridoideae</taxon>
        <taxon>Cynodonteae</taxon>
        <taxon>Eleusininae</taxon>
        <taxon>Eleusine</taxon>
    </lineage>
</organism>
<accession>A0AAV5FX11</accession>
<gene>
    <name evidence="2" type="primary">gb28681</name>
    <name evidence="2" type="ORF">PR202_gb28681</name>
</gene>
<dbReference type="AlphaFoldDB" id="A0AAV5FX11"/>
<keyword evidence="3" id="KW-1185">Reference proteome</keyword>
<evidence type="ECO:0000313" key="3">
    <source>
        <dbReference type="Proteomes" id="UP001054889"/>
    </source>
</evidence>
<reference evidence="2" key="2">
    <citation type="submission" date="2021-12" db="EMBL/GenBank/DDBJ databases">
        <title>Resequencing data analysis of finger millet.</title>
        <authorList>
            <person name="Hatakeyama M."/>
            <person name="Aluri S."/>
            <person name="Balachadran M.T."/>
            <person name="Sivarajan S.R."/>
            <person name="Poveda L."/>
            <person name="Shimizu-Inatsugi R."/>
            <person name="Schlapbach R."/>
            <person name="Sreeman S.M."/>
            <person name="Shimizu K.K."/>
        </authorList>
    </citation>
    <scope>NUCLEOTIDE SEQUENCE</scope>
</reference>
<feature type="region of interest" description="Disordered" evidence="1">
    <location>
        <begin position="1"/>
        <end position="21"/>
    </location>
</feature>
<proteinExistence type="predicted"/>
<name>A0AAV5FX11_ELECO</name>
<evidence type="ECO:0000313" key="2">
    <source>
        <dbReference type="EMBL" id="GJN39557.1"/>
    </source>
</evidence>
<feature type="compositionally biased region" description="Basic residues" evidence="1">
    <location>
        <begin position="135"/>
        <end position="146"/>
    </location>
</feature>